<feature type="transmembrane region" description="Helical" evidence="2">
    <location>
        <begin position="138"/>
        <end position="157"/>
    </location>
</feature>
<sequence length="265" mass="28077">MANLRVYEAARKLNIETSELMKILNKRGIKVKSPIAAISQENFESILEYLSSSSQKSKSVVAKTKPNDDKGKKRLSLVVQGGAESDKKAATADVIPLGRPAKEAKEPEEATAKKEKTTKETPPEPVSAAQKPEKEKGVLSYIALGLAAAALLAIIGLNSNIQNNAANLDKAFEGASALKSQVTAVENSVSLNQSVITGNKSMITENADAISDISGKIGDMKFGQARNDLVKRSDSLEELASATTADTSARLQKIASGLRRLAASL</sequence>
<dbReference type="EMBL" id="UOGB01000090">
    <property type="protein sequence ID" value="VAX17616.1"/>
    <property type="molecule type" value="Genomic_DNA"/>
</dbReference>
<keyword evidence="2" id="KW-0472">Membrane</keyword>
<dbReference type="Pfam" id="PF04760">
    <property type="entry name" value="IF2_N"/>
    <property type="match status" value="1"/>
</dbReference>
<gene>
    <name evidence="4" type="ORF">MNBD_NITROSPINAE03-1730</name>
</gene>
<dbReference type="AlphaFoldDB" id="A0A3B1BH35"/>
<dbReference type="Gene3D" id="1.10.10.2480">
    <property type="match status" value="1"/>
</dbReference>
<feature type="region of interest" description="Disordered" evidence="1">
    <location>
        <begin position="89"/>
        <end position="132"/>
    </location>
</feature>
<dbReference type="InterPro" id="IPR006847">
    <property type="entry name" value="IF2_N"/>
</dbReference>
<proteinExistence type="predicted"/>
<evidence type="ECO:0000259" key="3">
    <source>
        <dbReference type="Pfam" id="PF04760"/>
    </source>
</evidence>
<feature type="compositionally biased region" description="Basic and acidic residues" evidence="1">
    <location>
        <begin position="100"/>
        <end position="122"/>
    </location>
</feature>
<name>A0A3B1BH35_9ZZZZ</name>
<reference evidence="4" key="1">
    <citation type="submission" date="2018-06" db="EMBL/GenBank/DDBJ databases">
        <authorList>
            <person name="Zhirakovskaya E."/>
        </authorList>
    </citation>
    <scope>NUCLEOTIDE SEQUENCE</scope>
</reference>
<keyword evidence="2" id="KW-1133">Transmembrane helix</keyword>
<evidence type="ECO:0000256" key="2">
    <source>
        <dbReference type="SAM" id="Phobius"/>
    </source>
</evidence>
<evidence type="ECO:0000256" key="1">
    <source>
        <dbReference type="SAM" id="MobiDB-lite"/>
    </source>
</evidence>
<evidence type="ECO:0000313" key="4">
    <source>
        <dbReference type="EMBL" id="VAX17616.1"/>
    </source>
</evidence>
<feature type="domain" description="Translation initiation factor IF-2 N-terminal" evidence="3">
    <location>
        <begin position="1"/>
        <end position="50"/>
    </location>
</feature>
<organism evidence="4">
    <name type="scientific">hydrothermal vent metagenome</name>
    <dbReference type="NCBI Taxonomy" id="652676"/>
    <lineage>
        <taxon>unclassified sequences</taxon>
        <taxon>metagenomes</taxon>
        <taxon>ecological metagenomes</taxon>
    </lineage>
</organism>
<protein>
    <recommendedName>
        <fullName evidence="3">Translation initiation factor IF-2 N-terminal domain-containing protein</fullName>
    </recommendedName>
</protein>
<accession>A0A3B1BH35</accession>
<keyword evidence="2" id="KW-0812">Transmembrane</keyword>